<dbReference type="PANTHER" id="PTHR41775:SF1">
    <property type="entry name" value="PEPTIDASE M6-LIKE DOMAIN-CONTAINING PROTEIN"/>
    <property type="match status" value="1"/>
</dbReference>
<dbReference type="KEGG" id="caci:CLOAM0575"/>
<dbReference type="GO" id="GO:0008233">
    <property type="term" value="F:peptidase activity"/>
    <property type="evidence" value="ECO:0007669"/>
    <property type="project" value="InterPro"/>
</dbReference>
<dbReference type="eggNOG" id="COG4412">
    <property type="taxonomic scope" value="Bacteria"/>
</dbReference>
<keyword evidence="3" id="KW-1185">Reference proteome</keyword>
<dbReference type="RefSeq" id="WP_015424322.1">
    <property type="nucleotide sequence ID" value="NC_020449.1"/>
</dbReference>
<dbReference type="OrthoDB" id="9813478at2"/>
<dbReference type="AlphaFoldDB" id="B0VGM5"/>
<feature type="domain" description="Peptidase M6-like" evidence="1">
    <location>
        <begin position="251"/>
        <end position="309"/>
    </location>
</feature>
<sequence>MPCLIWKRITLLITIIFVGSLSALVPPVPMYKNPPIAWEATRLEGSFFAEGTLKIGKRNLPNNILVLRVQFSDVSFRAQAGYPDNLVHDDVFFNRWMIHLKDFFLEASHLQYELDYYIYPQVLTMPHSLSFYGADGDNDIDVDLPQILPDILALIDEEVDFSQYGGIIIFHSGTGQESDINSIRPNEIWSTFLTRKKLQKYFDPENDLYAGYPTDDGSYLTNIIIVPEDEFQDYFPSAGEENASNYLFSMYGVLAHQLGHLLGLPTLYDNDDSNGISQGIGNWGLMGTGLWNGSGYVPAQLCAWSRYFLGWETPLVLFQNSNNNSVDYFLNHSPEAIRLYKVPISTTEYFLIENRQQNPDGSLDPLSNLPSYSFKLLPAGEQDYYEDNPLTPEDESLLPYFNFMENTYLGSEWDFFLPGLGGPIPDNSPFPVDGSGILIWHIDENVINANFTANFDRNYVNSNALHKGVDLEEADGIQHLDTAAYNIYKWGSPYDSFRAGNNNYFGNQHHNGMLSLPTSESYYGGIPLEITDISNSGNQMTFSVNFGWRLTTSYQGINPINACAIDFDGDGKDELFFPLPNGKIYIWENEELLSNYPIQLPFYMPYNYTWDGESIYLPLQRDEVCCLYKLNSAEHYYAFRSNAYSWLGHPVDIGENLALPLKINADDNAFAINLYNKTDMTVASLADYSGKFIANLIHYDNQLSVVYQNAEGEYWLSEIDLSDYDKKEIKLPIPADSIIVAVFKAPIADTENLIIQCPNSVYCLQGANIVEGFPYVHNLVAASDSCFIAPLTFADVDGNGSLDILIGGESDFAIIDYSGKLMNPENQNPELHTDFISAGIYAMDIDNDNNAEIIGNFKYNRLNIWEHNYRPKMGYPVSFAERSRTLPFVSQASDNNWYIYCATDNGLLFRNKLENKPQITPACNWICEYGNLRRSASYTKMELPNQYQTDELFVPGQVYIYPNPLKSIYRQKIQLNVMTSRDAELELSIFDISGTLVYRQKGYAKAYLKNLDIFDIPADKLCSGVYIAIIKSSTSSKRLKFAIEK</sequence>
<accession>B0VGM5</accession>
<dbReference type="InterPro" id="IPR008757">
    <property type="entry name" value="Peptidase_M6-like_domain"/>
</dbReference>
<dbReference type="Proteomes" id="UP000002019">
    <property type="component" value="Chromosome"/>
</dbReference>
<reference evidence="2 3" key="1">
    <citation type="journal article" date="2008" name="J. Bacteriol.">
        <title>'Candidatus Cloacamonas acidaminovorans': genome sequence reconstruction provides a first glimpse of a new bacterial division.</title>
        <authorList>
            <person name="Pelletier E."/>
            <person name="Kreimeyer A."/>
            <person name="Bocs S."/>
            <person name="Rouy Z."/>
            <person name="Gyapay G."/>
            <person name="Chouari R."/>
            <person name="Riviere D."/>
            <person name="Ganesan A."/>
            <person name="Daegelen P."/>
            <person name="Sghir A."/>
            <person name="Cohen G.N."/>
            <person name="Medigue C."/>
            <person name="Weissenbach J."/>
            <person name="Le Paslier D."/>
        </authorList>
    </citation>
    <scope>NUCLEOTIDE SEQUENCE [LARGE SCALE GENOMIC DNA]</scope>
    <source>
        <strain evidence="3">Evry</strain>
    </source>
</reference>
<dbReference type="InterPro" id="IPR028994">
    <property type="entry name" value="Integrin_alpha_N"/>
</dbReference>
<dbReference type="NCBIfam" id="TIGR04183">
    <property type="entry name" value="Por_Secre_tail"/>
    <property type="match status" value="1"/>
</dbReference>
<dbReference type="EMBL" id="CU466930">
    <property type="protein sequence ID" value="CAO80462.1"/>
    <property type="molecule type" value="Genomic_DNA"/>
</dbReference>
<name>B0VGM5_CLOAI</name>
<dbReference type="Pfam" id="PF05547">
    <property type="entry name" value="Peptidase_M6"/>
    <property type="match status" value="1"/>
</dbReference>
<dbReference type="PANTHER" id="PTHR41775">
    <property type="entry name" value="SECRETED PROTEIN-RELATED"/>
    <property type="match status" value="1"/>
</dbReference>
<dbReference type="STRING" id="459349.CLOAM0575"/>
<gene>
    <name evidence="2" type="ordered locus">CLOAM0575</name>
</gene>
<organism evidence="2 3">
    <name type="scientific">Cloacimonas acidaminovorans (strain Evry)</name>
    <dbReference type="NCBI Taxonomy" id="459349"/>
    <lineage>
        <taxon>Bacteria</taxon>
        <taxon>Pseudomonadati</taxon>
        <taxon>Candidatus Cloacimonadota</taxon>
        <taxon>Candidatus Cloacimonadia</taxon>
        <taxon>Candidatus Cloacimonadales</taxon>
        <taxon>Candidatus Cloacimonadaceae</taxon>
        <taxon>Candidatus Cloacimonas</taxon>
    </lineage>
</organism>
<dbReference type="SUPFAM" id="SSF69318">
    <property type="entry name" value="Integrin alpha N-terminal domain"/>
    <property type="match status" value="1"/>
</dbReference>
<dbReference type="SUPFAM" id="SSF55486">
    <property type="entry name" value="Metalloproteases ('zincins'), catalytic domain"/>
    <property type="match status" value="1"/>
</dbReference>
<dbReference type="HOGENOM" id="CLU_294692_0_0_0"/>
<dbReference type="InterPro" id="IPR026444">
    <property type="entry name" value="Secre_tail"/>
</dbReference>
<evidence type="ECO:0000313" key="3">
    <source>
        <dbReference type="Proteomes" id="UP000002019"/>
    </source>
</evidence>
<evidence type="ECO:0000259" key="1">
    <source>
        <dbReference type="Pfam" id="PF05547"/>
    </source>
</evidence>
<protein>
    <recommendedName>
        <fullName evidence="1">Peptidase M6-like domain-containing protein</fullName>
    </recommendedName>
</protein>
<evidence type="ECO:0000313" key="2">
    <source>
        <dbReference type="EMBL" id="CAO80462.1"/>
    </source>
</evidence>
<proteinExistence type="predicted"/>
<dbReference type="GO" id="GO:0006508">
    <property type="term" value="P:proteolysis"/>
    <property type="evidence" value="ECO:0007669"/>
    <property type="project" value="InterPro"/>
</dbReference>